<dbReference type="GO" id="GO:0005634">
    <property type="term" value="C:nucleus"/>
    <property type="evidence" value="ECO:0007669"/>
    <property type="project" value="UniProtKB-SubCell"/>
</dbReference>
<feature type="domain" description="C2H2-type" evidence="9">
    <location>
        <begin position="539"/>
        <end position="567"/>
    </location>
</feature>
<gene>
    <name evidence="12" type="primary">8231385</name>
    <name evidence="11" type="ORF">Phum_PHUM080430</name>
</gene>
<evidence type="ECO:0000256" key="3">
    <source>
        <dbReference type="ARBA" id="ARBA00022737"/>
    </source>
</evidence>
<proteinExistence type="predicted"/>
<dbReference type="Gene3D" id="3.30.160.60">
    <property type="entry name" value="Classic Zinc Finger"/>
    <property type="match status" value="10"/>
</dbReference>
<dbReference type="SMART" id="SM00868">
    <property type="entry name" value="zf-AD"/>
    <property type="match status" value="1"/>
</dbReference>
<feature type="binding site" evidence="8">
    <location>
        <position position="17"/>
    </location>
    <ligand>
        <name>Zn(2+)</name>
        <dbReference type="ChEBI" id="CHEBI:29105"/>
    </ligand>
</feature>
<keyword evidence="3" id="KW-0677">Repeat</keyword>
<organism>
    <name type="scientific">Pediculus humanus subsp. corporis</name>
    <name type="common">Body louse</name>
    <dbReference type="NCBI Taxonomy" id="121224"/>
    <lineage>
        <taxon>Eukaryota</taxon>
        <taxon>Metazoa</taxon>
        <taxon>Ecdysozoa</taxon>
        <taxon>Arthropoda</taxon>
        <taxon>Hexapoda</taxon>
        <taxon>Insecta</taxon>
        <taxon>Pterygota</taxon>
        <taxon>Neoptera</taxon>
        <taxon>Paraneoptera</taxon>
        <taxon>Psocodea</taxon>
        <taxon>Troctomorpha</taxon>
        <taxon>Phthiraptera</taxon>
        <taxon>Anoplura</taxon>
        <taxon>Pediculidae</taxon>
        <taxon>Pediculus</taxon>
    </lineage>
</organism>
<dbReference type="InterPro" id="IPR013087">
    <property type="entry name" value="Znf_C2H2_type"/>
</dbReference>
<dbReference type="CTD" id="8231385"/>
<dbReference type="PROSITE" id="PS51915">
    <property type="entry name" value="ZAD"/>
    <property type="match status" value="1"/>
</dbReference>
<evidence type="ECO:0000259" key="9">
    <source>
        <dbReference type="PROSITE" id="PS50157"/>
    </source>
</evidence>
<feature type="domain" description="C2H2-type" evidence="9">
    <location>
        <begin position="140"/>
        <end position="168"/>
    </location>
</feature>
<reference evidence="12" key="3">
    <citation type="submission" date="2021-02" db="UniProtKB">
        <authorList>
            <consortium name="EnsemblMetazoa"/>
        </authorList>
    </citation>
    <scope>IDENTIFICATION</scope>
    <source>
        <strain evidence="12">USDA</strain>
    </source>
</reference>
<feature type="domain" description="C2H2-type" evidence="9">
    <location>
        <begin position="190"/>
        <end position="213"/>
    </location>
</feature>
<dbReference type="HOGENOM" id="CLU_390949_0_0_1"/>
<dbReference type="STRING" id="121224.E0VC73"/>
<dbReference type="Pfam" id="PF07776">
    <property type="entry name" value="zf-AD"/>
    <property type="match status" value="1"/>
</dbReference>
<feature type="binding site" evidence="8">
    <location>
        <position position="20"/>
    </location>
    <ligand>
        <name>Zn(2+)</name>
        <dbReference type="ChEBI" id="CHEBI:29105"/>
    </ligand>
</feature>
<evidence type="ECO:0000256" key="4">
    <source>
        <dbReference type="ARBA" id="ARBA00022771"/>
    </source>
</evidence>
<dbReference type="Gene3D" id="3.40.1800.20">
    <property type="match status" value="1"/>
</dbReference>
<dbReference type="SMART" id="SM00355">
    <property type="entry name" value="ZnF_C2H2"/>
    <property type="match status" value="17"/>
</dbReference>
<feature type="domain" description="C2H2-type" evidence="9">
    <location>
        <begin position="454"/>
        <end position="480"/>
    </location>
</feature>
<reference evidence="11" key="1">
    <citation type="submission" date="2007-04" db="EMBL/GenBank/DDBJ databases">
        <title>Annotation of Pediculus humanus corporis strain USDA.</title>
        <authorList>
            <person name="Kirkness E."/>
            <person name="Hannick L."/>
            <person name="Hass B."/>
            <person name="Bruggner R."/>
            <person name="Lawson D."/>
            <person name="Bidwell S."/>
            <person name="Joardar V."/>
            <person name="Caler E."/>
            <person name="Walenz B."/>
            <person name="Inman J."/>
            <person name="Schobel S."/>
            <person name="Galinsky K."/>
            <person name="Amedeo P."/>
            <person name="Strausberg R."/>
        </authorList>
    </citation>
    <scope>NUCLEOTIDE SEQUENCE</scope>
    <source>
        <strain evidence="11">USDA</strain>
    </source>
</reference>
<protein>
    <recommendedName>
        <fullName evidence="14">Zinc finger protein</fullName>
    </recommendedName>
</protein>
<dbReference type="InterPro" id="IPR050888">
    <property type="entry name" value="ZnF_C2H2-type_TF"/>
</dbReference>
<feature type="domain" description="C2H2-type" evidence="9">
    <location>
        <begin position="568"/>
        <end position="595"/>
    </location>
</feature>
<dbReference type="RefSeq" id="XP_002423717.1">
    <property type="nucleotide sequence ID" value="XM_002423672.1"/>
</dbReference>
<dbReference type="PANTHER" id="PTHR24406">
    <property type="entry name" value="TRANSCRIPTIONAL REPRESSOR CTCFL-RELATED"/>
    <property type="match status" value="1"/>
</dbReference>
<dbReference type="SUPFAM" id="SSF57716">
    <property type="entry name" value="Glucocorticoid receptor-like (DNA-binding domain)"/>
    <property type="match status" value="1"/>
</dbReference>
<dbReference type="GeneID" id="8231385"/>
<evidence type="ECO:0000256" key="5">
    <source>
        <dbReference type="ARBA" id="ARBA00022833"/>
    </source>
</evidence>
<dbReference type="SUPFAM" id="SSF57667">
    <property type="entry name" value="beta-beta-alpha zinc fingers"/>
    <property type="match status" value="5"/>
</dbReference>
<evidence type="ECO:0000256" key="1">
    <source>
        <dbReference type="ARBA" id="ARBA00004123"/>
    </source>
</evidence>
<keyword evidence="4 7" id="KW-0863">Zinc-finger</keyword>
<feature type="binding site" evidence="8">
    <location>
        <position position="70"/>
    </location>
    <ligand>
        <name>Zn(2+)</name>
        <dbReference type="ChEBI" id="CHEBI:29105"/>
    </ligand>
</feature>
<feature type="domain" description="C2H2-type" evidence="9">
    <location>
        <begin position="266"/>
        <end position="294"/>
    </location>
</feature>
<feature type="binding site" evidence="8">
    <location>
        <position position="67"/>
    </location>
    <ligand>
        <name>Zn(2+)</name>
        <dbReference type="ChEBI" id="CHEBI:29105"/>
    </ligand>
</feature>
<name>E0VC73_PEDHC</name>
<dbReference type="Proteomes" id="UP000009046">
    <property type="component" value="Unassembled WGS sequence"/>
</dbReference>
<keyword evidence="2 8" id="KW-0479">Metal-binding</keyword>
<evidence type="ECO:0008006" key="14">
    <source>
        <dbReference type="Google" id="ProtNLM"/>
    </source>
</evidence>
<dbReference type="VEuPathDB" id="VectorBase:PHUM080430"/>
<keyword evidence="5 8" id="KW-0862">Zinc</keyword>
<feature type="domain" description="C2H2-type" evidence="9">
    <location>
        <begin position="625"/>
        <end position="654"/>
    </location>
</feature>
<dbReference type="KEGG" id="phu:Phum_PHUM080430"/>
<evidence type="ECO:0000313" key="12">
    <source>
        <dbReference type="EnsemblMetazoa" id="PHUM080430-PA"/>
    </source>
</evidence>
<feature type="domain" description="C2H2-type" evidence="9">
    <location>
        <begin position="509"/>
        <end position="537"/>
    </location>
</feature>
<feature type="domain" description="C2H2-type" evidence="9">
    <location>
        <begin position="655"/>
        <end position="682"/>
    </location>
</feature>
<evidence type="ECO:0000313" key="11">
    <source>
        <dbReference type="EMBL" id="EEB10979.1"/>
    </source>
</evidence>
<evidence type="ECO:0000256" key="2">
    <source>
        <dbReference type="ARBA" id="ARBA00022723"/>
    </source>
</evidence>
<reference evidence="11" key="2">
    <citation type="submission" date="2007-04" db="EMBL/GenBank/DDBJ databases">
        <title>The genome of the human body louse.</title>
        <authorList>
            <consortium name="The Human Body Louse Genome Consortium"/>
            <person name="Kirkness E."/>
            <person name="Walenz B."/>
            <person name="Hass B."/>
            <person name="Bruggner R."/>
            <person name="Strausberg R."/>
        </authorList>
    </citation>
    <scope>NUCLEOTIDE SEQUENCE</scope>
    <source>
        <strain evidence="11">USDA</strain>
    </source>
</reference>
<evidence type="ECO:0000256" key="7">
    <source>
        <dbReference type="PROSITE-ProRule" id="PRU00042"/>
    </source>
</evidence>
<dbReference type="PROSITE" id="PS50157">
    <property type="entry name" value="ZINC_FINGER_C2H2_2"/>
    <property type="match status" value="11"/>
</dbReference>
<dbReference type="OrthoDB" id="6077919at2759"/>
<feature type="domain" description="C2H2-type" evidence="9">
    <location>
        <begin position="597"/>
        <end position="624"/>
    </location>
</feature>
<dbReference type="GO" id="GO:0008270">
    <property type="term" value="F:zinc ion binding"/>
    <property type="evidence" value="ECO:0007669"/>
    <property type="project" value="UniProtKB-UniRule"/>
</dbReference>
<evidence type="ECO:0000313" key="13">
    <source>
        <dbReference type="Proteomes" id="UP000009046"/>
    </source>
</evidence>
<feature type="domain" description="ZAD" evidence="10">
    <location>
        <begin position="15"/>
        <end position="94"/>
    </location>
</feature>
<comment type="subcellular location">
    <subcellularLocation>
        <location evidence="1">Nucleus</location>
    </subcellularLocation>
</comment>
<evidence type="ECO:0000256" key="6">
    <source>
        <dbReference type="ARBA" id="ARBA00023242"/>
    </source>
</evidence>
<accession>E0VC73</accession>
<dbReference type="OMA" id="THERNYS"/>
<feature type="domain" description="C2H2-type" evidence="9">
    <location>
        <begin position="480"/>
        <end position="508"/>
    </location>
</feature>
<keyword evidence="13" id="KW-1185">Reference proteome</keyword>
<dbReference type="EMBL" id="DS235048">
    <property type="protein sequence ID" value="EEB10979.1"/>
    <property type="molecule type" value="Genomic_DNA"/>
</dbReference>
<dbReference type="InParanoid" id="E0VC73"/>
<dbReference type="AlphaFoldDB" id="E0VC73"/>
<keyword evidence="6" id="KW-0539">Nucleus</keyword>
<dbReference type="InterPro" id="IPR036236">
    <property type="entry name" value="Znf_C2H2_sf"/>
</dbReference>
<dbReference type="EnsemblMetazoa" id="PHUM080430-RA">
    <property type="protein sequence ID" value="PHUM080430-PA"/>
    <property type="gene ID" value="PHUM080430"/>
</dbReference>
<evidence type="ECO:0000259" key="10">
    <source>
        <dbReference type="PROSITE" id="PS51915"/>
    </source>
</evidence>
<dbReference type="InterPro" id="IPR012934">
    <property type="entry name" value="Znf_AD"/>
</dbReference>
<dbReference type="Pfam" id="PF00096">
    <property type="entry name" value="zf-C2H2"/>
    <property type="match status" value="4"/>
</dbReference>
<evidence type="ECO:0000256" key="8">
    <source>
        <dbReference type="PROSITE-ProRule" id="PRU01263"/>
    </source>
</evidence>
<dbReference type="eggNOG" id="KOG1721">
    <property type="taxonomic scope" value="Eukaryota"/>
</dbReference>
<dbReference type="EMBL" id="AAZO01000961">
    <property type="status" value="NOT_ANNOTATED_CDS"/>
    <property type="molecule type" value="Genomic_DNA"/>
</dbReference>
<dbReference type="PROSITE" id="PS00028">
    <property type="entry name" value="ZINC_FINGER_C2H2_1"/>
    <property type="match status" value="13"/>
</dbReference>
<sequence>MEETTSQEIFVDFGKICRLCLTGDVVLINLFSTDSLLESENESIRKKIFDIMSIAIVKNDGFPSWICYNCLAQVEKFYEFFNQCQTNQAALNESYIAALSEFGVNVVTKKVIYDNEEESNKNENKIIKEEEEEISTPDKIYCCDCLKAFKNDDEFIIHQLTVHSNNQLESTKNDDDDDDDDSISNKTELYVCDVCGGKFHNKNAISTHIRLKHLKVSKDQSIESEKLIACKYCGLSFNKKNTSRHFEVVHRMNKNIETDQRDVGSFDCRICYRPFLRQSSLRSHIEKVHGDNLETMAQVENCKVVWNCCDCDSIYLKKNELIKHCEKIHSKHPNEMDGLRSLKSKNLICDICGNISSNAFESSLHSLYYHAEDDVVENDNEIDCVGCDKKFIDGKSLKIHLITYHWFSSTNYDNECVFCYSTFDSNDSLRNHLSITNEGNADMEIQTEQFQNLFGCETCGEFFKSETDLSNHETKCPICHKCKICGKDYKTNNHLKRHVAEFHNTLSPIKCPLCPKIFPRKMNLHHHYKRRHLKQSKKFVCSYCGQSLKGIVALRSHEDRLHRNIRSYKCTDCPEAFTTRGILRKHAQRHLTERPMLQCQFCEKKFSTISGIERHIKTHEGIKEFQCDTPLCGKSFYTKSELKRHIKFHTKDFKHVCPVCNHKFVSPGELKKHSTKHTGERPFKCHLCSCTYARRDDKVKHLKRVHNLKVKRVYGTPIHKPLGDNDDFVDTIVIDESCIENVS</sequence>